<dbReference type="AlphaFoldDB" id="A0A455U9D3"/>
<organism evidence="1 2">
    <name type="scientific">Vreelandella sulfidaeris</name>
    <dbReference type="NCBI Taxonomy" id="115553"/>
    <lineage>
        <taxon>Bacteria</taxon>
        <taxon>Pseudomonadati</taxon>
        <taxon>Pseudomonadota</taxon>
        <taxon>Gammaproteobacteria</taxon>
        <taxon>Oceanospirillales</taxon>
        <taxon>Halomonadaceae</taxon>
        <taxon>Vreelandella</taxon>
    </lineage>
</organism>
<protein>
    <submittedName>
        <fullName evidence="1">Uncharacterized protein</fullName>
    </submittedName>
</protein>
<gene>
    <name evidence="1" type="ORF">HSBAA_24570</name>
</gene>
<dbReference type="KEGG" id="hsr:HSBAA_24570"/>
<sequence length="66" mass="7571">MRQHHEVKGGNVELSFLDASRYTLDELYDRAQQMNSQLIIGPLDKDQVTQLEQRDSVPSDTGVKLR</sequence>
<reference evidence="1 2" key="1">
    <citation type="journal article" date="2019" name="Microbiol. Resour. Announc.">
        <title>Complete Genome Sequence of Halomonas sulfidaeris Strain Esulfide1 Isolated from a Metal Sulfide Rock at a Depth of 2,200 Meters, Obtained Using Nanopore Sequencing.</title>
        <authorList>
            <person name="Saito M."/>
            <person name="Nishigata A."/>
            <person name="Galipon J."/>
            <person name="Arakawa K."/>
        </authorList>
    </citation>
    <scope>NUCLEOTIDE SEQUENCE [LARGE SCALE GENOMIC DNA]</scope>
    <source>
        <strain evidence="1 2">ATCC BAA-803</strain>
    </source>
</reference>
<dbReference type="EMBL" id="AP019514">
    <property type="protein sequence ID" value="BBI61151.1"/>
    <property type="molecule type" value="Genomic_DNA"/>
</dbReference>
<evidence type="ECO:0000313" key="1">
    <source>
        <dbReference type="EMBL" id="BBI61151.1"/>
    </source>
</evidence>
<dbReference type="Gene3D" id="3.40.50.2300">
    <property type="match status" value="1"/>
</dbReference>
<name>A0A455U9D3_9GAMM</name>
<accession>A0A455U9D3</accession>
<dbReference type="Proteomes" id="UP000320231">
    <property type="component" value="Chromosome"/>
</dbReference>
<proteinExistence type="predicted"/>
<evidence type="ECO:0000313" key="2">
    <source>
        <dbReference type="Proteomes" id="UP000320231"/>
    </source>
</evidence>